<evidence type="ECO:0000256" key="2">
    <source>
        <dbReference type="SAM" id="Phobius"/>
    </source>
</evidence>
<feature type="region of interest" description="Disordered" evidence="1">
    <location>
        <begin position="297"/>
        <end position="323"/>
    </location>
</feature>
<keyword evidence="4" id="KW-1185">Reference proteome</keyword>
<evidence type="ECO:0000313" key="4">
    <source>
        <dbReference type="Proteomes" id="UP001138500"/>
    </source>
</evidence>
<reference evidence="3 4" key="1">
    <citation type="journal article" date="2018" name="IMA Fungus">
        <title>IMA Genome-F 10: Nine draft genome sequences of Claviceps purpurea s.lat., including C. arundinis, C. humidiphila, and C. cf. spartinae, pseudomolecules for the pitch canker pathogen Fusarium circinatum, draft genome of Davidsoniella eucalypti, Grosmannia galeiformis, Quambalaria eucalypti, and Teratosphaeria destructans.</title>
        <authorList>
            <person name="Wingfield B.D."/>
            <person name="Liu M."/>
            <person name="Nguyen H.D."/>
            <person name="Lane F.A."/>
            <person name="Morgan S.W."/>
            <person name="De Vos L."/>
            <person name="Wilken P.M."/>
            <person name="Duong T.A."/>
            <person name="Aylward J."/>
            <person name="Coetzee M.P."/>
            <person name="Dadej K."/>
            <person name="De Beer Z.W."/>
            <person name="Findlay W."/>
            <person name="Havenga M."/>
            <person name="Kolarik M."/>
            <person name="Menzies J.G."/>
            <person name="Naidoo K."/>
            <person name="Pochopski O."/>
            <person name="Shoukouhi P."/>
            <person name="Santana Q.C."/>
            <person name="Seifert K.A."/>
            <person name="Soal N."/>
            <person name="Steenkamp E.T."/>
            <person name="Tatham C.T."/>
            <person name="van der Nest M.A."/>
            <person name="Wingfield M.J."/>
        </authorList>
    </citation>
    <scope>NUCLEOTIDE SEQUENCE [LARGE SCALE GENOMIC DNA]</scope>
    <source>
        <strain evidence="3">CMW44962</strain>
    </source>
</reference>
<evidence type="ECO:0000313" key="3">
    <source>
        <dbReference type="EMBL" id="KAH9807336.1"/>
    </source>
</evidence>
<reference evidence="3 4" key="2">
    <citation type="journal article" date="2021" name="Curr. Genet.">
        <title>Genetic response to nitrogen starvation in the aggressive Eucalyptus foliar pathogen Teratosphaeria destructans.</title>
        <authorList>
            <person name="Havenga M."/>
            <person name="Wingfield B.D."/>
            <person name="Wingfield M.J."/>
            <person name="Dreyer L.L."/>
            <person name="Roets F."/>
            <person name="Aylward J."/>
        </authorList>
    </citation>
    <scope>NUCLEOTIDE SEQUENCE [LARGE SCALE GENOMIC DNA]</scope>
    <source>
        <strain evidence="3">CMW44962</strain>
    </source>
</reference>
<gene>
    <name evidence="3" type="ORF">Tdes44962_MAKER06372</name>
</gene>
<keyword evidence="2" id="KW-1133">Transmembrane helix</keyword>
<dbReference type="EMBL" id="RIBY02002633">
    <property type="protein sequence ID" value="KAH9807336.1"/>
    <property type="molecule type" value="Genomic_DNA"/>
</dbReference>
<keyword evidence="2" id="KW-0812">Transmembrane</keyword>
<evidence type="ECO:0000256" key="1">
    <source>
        <dbReference type="SAM" id="MobiDB-lite"/>
    </source>
</evidence>
<feature type="transmembrane region" description="Helical" evidence="2">
    <location>
        <begin position="145"/>
        <end position="168"/>
    </location>
</feature>
<evidence type="ECO:0008006" key="5">
    <source>
        <dbReference type="Google" id="ProtNLM"/>
    </source>
</evidence>
<comment type="caution">
    <text evidence="3">The sequence shown here is derived from an EMBL/GenBank/DDBJ whole genome shotgun (WGS) entry which is preliminary data.</text>
</comment>
<accession>A0A9W7SHX3</accession>
<dbReference type="OrthoDB" id="3932126at2759"/>
<feature type="region of interest" description="Disordered" evidence="1">
    <location>
        <begin position="353"/>
        <end position="378"/>
    </location>
</feature>
<protein>
    <recommendedName>
        <fullName evidence="5">Mid2 domain-containing protein</fullName>
    </recommendedName>
</protein>
<keyword evidence="2" id="KW-0472">Membrane</keyword>
<proteinExistence type="predicted"/>
<feature type="region of interest" description="Disordered" evidence="1">
    <location>
        <begin position="258"/>
        <end position="279"/>
    </location>
</feature>
<feature type="compositionally biased region" description="Polar residues" evidence="1">
    <location>
        <begin position="50"/>
        <end position="69"/>
    </location>
</feature>
<dbReference type="Proteomes" id="UP001138500">
    <property type="component" value="Unassembled WGS sequence"/>
</dbReference>
<organism evidence="3 4">
    <name type="scientific">Teratosphaeria destructans</name>
    <dbReference type="NCBI Taxonomy" id="418781"/>
    <lineage>
        <taxon>Eukaryota</taxon>
        <taxon>Fungi</taxon>
        <taxon>Dikarya</taxon>
        <taxon>Ascomycota</taxon>
        <taxon>Pezizomycotina</taxon>
        <taxon>Dothideomycetes</taxon>
        <taxon>Dothideomycetidae</taxon>
        <taxon>Mycosphaerellales</taxon>
        <taxon>Teratosphaeriaceae</taxon>
        <taxon>Teratosphaeria</taxon>
    </lineage>
</organism>
<feature type="region of interest" description="Disordered" evidence="1">
    <location>
        <begin position="50"/>
        <end position="70"/>
    </location>
</feature>
<feature type="compositionally biased region" description="Polar residues" evidence="1">
    <location>
        <begin position="299"/>
        <end position="309"/>
    </location>
</feature>
<dbReference type="CDD" id="cd12087">
    <property type="entry name" value="TM_EGFR-like"/>
    <property type="match status" value="1"/>
</dbReference>
<dbReference type="AlphaFoldDB" id="A0A9W7SHX3"/>
<name>A0A9W7SHX3_9PEZI</name>
<sequence length="462" mass="49484">MATGQTADTAISVTTFTLHTTIVKTERVTAYASTGTTEVAASLKTSTLRTAPDTSSSIFPSPTLSQISDGRQPVSTSISIASTVSAPWTSTLASPPTVFGSSAGSASSSWTLFSLQSNAPLSTPSATSGNALSSARSTLSGQKHAIVGGLSGAIAGLVLIGVIVAFCLRRNIRKRPEYEDHESSTEKGFRPVLSRKWTELTGKGTPRELWQPAQAETPVTVDEDHHLIRMNTRHWPRPYAQGQGEGWRESQAPGTLRVVNPDESRPATPARMPSDTAESFLKKQRSAIVAVIASAGRSRANSQPTQQFASPKPVPSITVDPAPSRECVLSTDRAPSCKSYPSVRSSLVIMQQPPEDPFLTPPEATADPTVQQRPRRPDLAPVQHATSAATRTLSSFGGVLNAFRTRSNVTVRTSSTWSSRLSKRCTGQYSNPFDLWVHKPVPAPAHGRERDSGGRWTLYEGT</sequence>